<keyword evidence="7" id="KW-0547">Nucleotide-binding</keyword>
<feature type="binding site" evidence="7">
    <location>
        <position position="190"/>
    </location>
    <ligand>
        <name>sn-glycerol 3-phosphate</name>
        <dbReference type="ChEBI" id="CHEBI:57597"/>
    </ligand>
</feature>
<comment type="catalytic activity">
    <reaction evidence="7 9">
        <text>sn-glycerol 3-phosphate + NADP(+) = dihydroxyacetone phosphate + NADPH + H(+)</text>
        <dbReference type="Rhea" id="RHEA:11096"/>
        <dbReference type="ChEBI" id="CHEBI:15378"/>
        <dbReference type="ChEBI" id="CHEBI:57597"/>
        <dbReference type="ChEBI" id="CHEBI:57642"/>
        <dbReference type="ChEBI" id="CHEBI:57783"/>
        <dbReference type="ChEBI" id="CHEBI:58349"/>
        <dbReference type="EC" id="1.1.1.94"/>
    </reaction>
</comment>
<gene>
    <name evidence="7" type="primary">gpsA</name>
    <name evidence="12" type="ORF">V6X30_08580</name>
</gene>
<keyword evidence="6 7" id="KW-1208">Phospholipid metabolism</keyword>
<dbReference type="PANTHER" id="PTHR11728:SF1">
    <property type="entry name" value="GLYCEROL-3-PHOSPHATE DEHYDROGENASE [NAD(+)] 2, CHLOROPLASTIC"/>
    <property type="match status" value="1"/>
</dbReference>
<keyword evidence="2 7" id="KW-0444">Lipid biosynthesis</keyword>
<feature type="binding site" evidence="7">
    <location>
        <position position="12"/>
    </location>
    <ligand>
        <name>NADPH</name>
        <dbReference type="ChEBI" id="CHEBI:57783"/>
    </ligand>
</feature>
<feature type="binding site" evidence="7">
    <location>
        <position position="33"/>
    </location>
    <ligand>
        <name>NADPH</name>
        <dbReference type="ChEBI" id="CHEBI:57783"/>
    </ligand>
</feature>
<comment type="pathway">
    <text evidence="7">Membrane lipid metabolism; glycerophospholipid metabolism.</text>
</comment>
<feature type="binding site" evidence="7">
    <location>
        <position position="107"/>
    </location>
    <ligand>
        <name>sn-glycerol 3-phosphate</name>
        <dbReference type="ChEBI" id="CHEBI:57597"/>
    </ligand>
</feature>
<dbReference type="Gene3D" id="1.10.1040.10">
    <property type="entry name" value="N-(1-d-carboxylethyl)-l-norvaline Dehydrogenase, domain 2"/>
    <property type="match status" value="1"/>
</dbReference>
<feature type="binding site" evidence="7">
    <location>
        <position position="280"/>
    </location>
    <ligand>
        <name>NADPH</name>
        <dbReference type="ChEBI" id="CHEBI:57783"/>
    </ligand>
</feature>
<dbReference type="NCBIfam" id="NF000940">
    <property type="entry name" value="PRK00094.1-2"/>
    <property type="match status" value="1"/>
</dbReference>
<comment type="subcellular location">
    <subcellularLocation>
        <location evidence="7">Cytoplasm</location>
    </subcellularLocation>
</comment>
<evidence type="ECO:0000256" key="3">
    <source>
        <dbReference type="ARBA" id="ARBA00023002"/>
    </source>
</evidence>
<dbReference type="NCBIfam" id="NF000942">
    <property type="entry name" value="PRK00094.1-4"/>
    <property type="match status" value="1"/>
</dbReference>
<dbReference type="GO" id="GO:0047952">
    <property type="term" value="F:glycerol-3-phosphate dehydrogenase [NAD(P)+] activity"/>
    <property type="evidence" value="ECO:0007669"/>
    <property type="project" value="UniProtKB-EC"/>
</dbReference>
<keyword evidence="3 7" id="KW-0560">Oxidoreductase</keyword>
<dbReference type="SUPFAM" id="SSF51735">
    <property type="entry name" value="NAD(P)-binding Rossmann-fold domains"/>
    <property type="match status" value="1"/>
</dbReference>
<evidence type="ECO:0000256" key="2">
    <source>
        <dbReference type="ARBA" id="ARBA00022516"/>
    </source>
</evidence>
<feature type="binding site" evidence="7">
    <location>
        <position position="13"/>
    </location>
    <ligand>
        <name>NADPH</name>
        <dbReference type="ChEBI" id="CHEBI:57783"/>
    </ligand>
</feature>
<evidence type="ECO:0000259" key="11">
    <source>
        <dbReference type="Pfam" id="PF07479"/>
    </source>
</evidence>
<feature type="binding site" evidence="7">
    <location>
        <position position="278"/>
    </location>
    <ligand>
        <name>NADPH</name>
        <dbReference type="ChEBI" id="CHEBI:57783"/>
    </ligand>
</feature>
<keyword evidence="5 7" id="KW-0594">Phospholipid biosynthesis</keyword>
<sequence length="333" mass="34619">MSRRYAVLGAGSWGTALALVLARNGHHVQLWGHDPEAIRSMGATGYNPRYLTEIPLPAAIQPRIDLPSALQGIDALLIAVPSSAFAQTLQKLAGQLPAAIPVIWATKGLDAASGGLLHELARQSLPDHPLAVLSGPTFAREVARGLPTAVVLASHDQAIAQALSRDFNDERFRVYTSGDLVGVELGGAVKNILAIATGIADGLGFGANTRAGLITRGLAEVRRLGASLGAEDRTLTGLAGMGDLILTCTDDQSRNRRMGLALGRGESITAAAETIGEVVEGVRTAGEVGVLARRLAVELPICQAVEAIVLGRETPMGAAISLMERQPGAEFGD</sequence>
<evidence type="ECO:0000256" key="9">
    <source>
        <dbReference type="RuleBase" id="RU000439"/>
    </source>
</evidence>
<dbReference type="Gene3D" id="3.40.50.720">
    <property type="entry name" value="NAD(P)-binding Rossmann-like Domain"/>
    <property type="match status" value="1"/>
</dbReference>
<dbReference type="InterPro" id="IPR013328">
    <property type="entry name" value="6PGD_dom2"/>
</dbReference>
<dbReference type="InterPro" id="IPR006109">
    <property type="entry name" value="G3P_DH_NAD-dep_C"/>
</dbReference>
<accession>A0ABV3TB26</accession>
<protein>
    <recommendedName>
        <fullName evidence="7">Glycerol-3-phosphate dehydrogenase [NAD(P)+]</fullName>
        <ecNumber evidence="7">1.1.1.94</ecNumber>
    </recommendedName>
    <alternativeName>
        <fullName evidence="7">NAD(P)(+)-dependent glycerol-3-phosphate dehydrogenase</fullName>
    </alternativeName>
    <alternativeName>
        <fullName evidence="7">NAD(P)H-dependent dihydroxyacetone-phosphate reductase</fullName>
    </alternativeName>
</protein>
<feature type="binding site" evidence="7">
    <location>
        <position position="107"/>
    </location>
    <ligand>
        <name>NADPH</name>
        <dbReference type="ChEBI" id="CHEBI:57783"/>
    </ligand>
</feature>
<dbReference type="PROSITE" id="PS00957">
    <property type="entry name" value="NAD_G3PDH"/>
    <property type="match status" value="1"/>
</dbReference>
<comment type="similarity">
    <text evidence="1 7 8">Belongs to the NAD-dependent glycerol-3-phosphate dehydrogenase family.</text>
</comment>
<dbReference type="Pfam" id="PF07479">
    <property type="entry name" value="NAD_Gly3P_dh_C"/>
    <property type="match status" value="1"/>
</dbReference>
<dbReference type="PIRSF" id="PIRSF000114">
    <property type="entry name" value="Glycerol-3-P_dh"/>
    <property type="match status" value="1"/>
</dbReference>
<dbReference type="Proteomes" id="UP001556637">
    <property type="component" value="Unassembled WGS sequence"/>
</dbReference>
<reference evidence="12 13" key="1">
    <citation type="submission" date="2024-02" db="EMBL/GenBank/DDBJ databases">
        <title>New especies of Spiribacter isolated from saline water.</title>
        <authorList>
            <person name="Leon M.J."/>
            <person name="De La Haba R."/>
            <person name="Sanchez-Porro C."/>
            <person name="Ventosa A."/>
        </authorList>
    </citation>
    <scope>NUCLEOTIDE SEQUENCE [LARGE SCALE GENOMIC DNA]</scope>
    <source>
        <strain evidence="13">ag22IC4-189</strain>
    </source>
</reference>
<comment type="caution">
    <text evidence="7">Lacks conserved residue(s) required for the propagation of feature annotation.</text>
</comment>
<keyword evidence="7" id="KW-0963">Cytoplasm</keyword>
<dbReference type="InterPro" id="IPR008927">
    <property type="entry name" value="6-PGluconate_DH-like_C_sf"/>
</dbReference>
<proteinExistence type="inferred from homology"/>
<feature type="binding site" evidence="7">
    <location>
        <position position="139"/>
    </location>
    <ligand>
        <name>NADPH</name>
        <dbReference type="ChEBI" id="CHEBI:57783"/>
    </ligand>
</feature>
<keyword evidence="4 7" id="KW-0443">Lipid metabolism</keyword>
<feature type="binding site" evidence="7">
    <location>
        <position position="243"/>
    </location>
    <ligand>
        <name>sn-glycerol 3-phosphate</name>
        <dbReference type="ChEBI" id="CHEBI:57597"/>
    </ligand>
</feature>
<feature type="binding site" evidence="7">
    <location>
        <position position="254"/>
    </location>
    <ligand>
        <name>NADPH</name>
        <dbReference type="ChEBI" id="CHEBI:57783"/>
    </ligand>
</feature>
<evidence type="ECO:0000256" key="8">
    <source>
        <dbReference type="RuleBase" id="RU000437"/>
    </source>
</evidence>
<feature type="binding site" evidence="7">
    <location>
        <position position="254"/>
    </location>
    <ligand>
        <name>sn-glycerol 3-phosphate</name>
        <dbReference type="ChEBI" id="CHEBI:57597"/>
    </ligand>
</feature>
<feature type="domain" description="Glycerol-3-phosphate dehydrogenase NAD-dependent C-terminal" evidence="11">
    <location>
        <begin position="179"/>
        <end position="315"/>
    </location>
</feature>
<keyword evidence="13" id="KW-1185">Reference proteome</keyword>
<dbReference type="RefSeq" id="WP_367984204.1">
    <property type="nucleotide sequence ID" value="NZ_JBAKFF010000001.1"/>
</dbReference>
<dbReference type="PRINTS" id="PR00077">
    <property type="entry name" value="GPDHDRGNASE"/>
</dbReference>
<feature type="binding site" evidence="7">
    <location>
        <position position="137"/>
    </location>
    <ligand>
        <name>sn-glycerol 3-phosphate</name>
        <dbReference type="ChEBI" id="CHEBI:57597"/>
    </ligand>
</feature>
<evidence type="ECO:0000259" key="10">
    <source>
        <dbReference type="Pfam" id="PF01210"/>
    </source>
</evidence>
<comment type="catalytic activity">
    <reaction evidence="7">
        <text>sn-glycerol 3-phosphate + NAD(+) = dihydroxyacetone phosphate + NADH + H(+)</text>
        <dbReference type="Rhea" id="RHEA:11092"/>
        <dbReference type="ChEBI" id="CHEBI:15378"/>
        <dbReference type="ChEBI" id="CHEBI:57540"/>
        <dbReference type="ChEBI" id="CHEBI:57597"/>
        <dbReference type="ChEBI" id="CHEBI:57642"/>
        <dbReference type="ChEBI" id="CHEBI:57945"/>
        <dbReference type="EC" id="1.1.1.94"/>
    </reaction>
</comment>
<evidence type="ECO:0000256" key="7">
    <source>
        <dbReference type="HAMAP-Rule" id="MF_00394"/>
    </source>
</evidence>
<name>A0ABV3TB26_9GAMM</name>
<evidence type="ECO:0000256" key="6">
    <source>
        <dbReference type="ARBA" id="ARBA00023264"/>
    </source>
</evidence>
<dbReference type="PANTHER" id="PTHR11728">
    <property type="entry name" value="GLYCEROL-3-PHOSPHATE DEHYDROGENASE"/>
    <property type="match status" value="1"/>
</dbReference>
<comment type="caution">
    <text evidence="12">The sequence shown here is derived from an EMBL/GenBank/DDBJ whole genome shotgun (WGS) entry which is preliminary data.</text>
</comment>
<dbReference type="EC" id="1.1.1.94" evidence="7"/>
<feature type="domain" description="Glycerol-3-phosphate dehydrogenase NAD-dependent N-terminal" evidence="10">
    <location>
        <begin position="6"/>
        <end position="159"/>
    </location>
</feature>
<feature type="binding site" evidence="7">
    <location>
        <position position="253"/>
    </location>
    <ligand>
        <name>sn-glycerol 3-phosphate</name>
        <dbReference type="ChEBI" id="CHEBI:57597"/>
    </ligand>
</feature>
<evidence type="ECO:0000313" key="13">
    <source>
        <dbReference type="Proteomes" id="UP001556637"/>
    </source>
</evidence>
<evidence type="ECO:0000256" key="5">
    <source>
        <dbReference type="ARBA" id="ARBA00023209"/>
    </source>
</evidence>
<keyword evidence="7" id="KW-0521">NADP</keyword>
<evidence type="ECO:0000256" key="4">
    <source>
        <dbReference type="ARBA" id="ARBA00023098"/>
    </source>
</evidence>
<feature type="binding site" evidence="7">
    <location>
        <position position="135"/>
    </location>
    <ligand>
        <name>sn-glycerol 3-phosphate</name>
        <dbReference type="ChEBI" id="CHEBI:57597"/>
    </ligand>
</feature>
<comment type="function">
    <text evidence="7">Catalyzes the reduction of the glycolytic intermediate dihydroxyacetone phosphate (DHAP) to sn-glycerol 3-phosphate (G3P), the key precursor for phospholipid synthesis.</text>
</comment>
<dbReference type="SUPFAM" id="SSF48179">
    <property type="entry name" value="6-phosphogluconate dehydrogenase C-terminal domain-like"/>
    <property type="match status" value="1"/>
</dbReference>
<feature type="binding site" evidence="7">
    <location>
        <position position="255"/>
    </location>
    <ligand>
        <name>sn-glycerol 3-phosphate</name>
        <dbReference type="ChEBI" id="CHEBI:57597"/>
    </ligand>
</feature>
<feature type="binding site" evidence="7">
    <location>
        <position position="50"/>
    </location>
    <ligand>
        <name>NADPH</name>
        <dbReference type="ChEBI" id="CHEBI:57783"/>
    </ligand>
</feature>
<organism evidence="12 13">
    <name type="scientific">Spiribacter insolitus</name>
    <dbReference type="NCBI Taxonomy" id="3122417"/>
    <lineage>
        <taxon>Bacteria</taxon>
        <taxon>Pseudomonadati</taxon>
        <taxon>Pseudomonadota</taxon>
        <taxon>Gammaproteobacteria</taxon>
        <taxon>Chromatiales</taxon>
        <taxon>Ectothiorhodospiraceae</taxon>
        <taxon>Spiribacter</taxon>
    </lineage>
</organism>
<evidence type="ECO:0000256" key="1">
    <source>
        <dbReference type="ARBA" id="ARBA00011009"/>
    </source>
</evidence>
<dbReference type="Pfam" id="PF01210">
    <property type="entry name" value="NAD_Gly3P_dh_N"/>
    <property type="match status" value="1"/>
</dbReference>
<dbReference type="InterPro" id="IPR011128">
    <property type="entry name" value="G3P_DH_NAD-dep_N"/>
</dbReference>
<dbReference type="InterPro" id="IPR036291">
    <property type="entry name" value="NAD(P)-bd_dom_sf"/>
</dbReference>
<dbReference type="EMBL" id="JBAKFF010000001">
    <property type="protein sequence ID" value="MEX0431455.1"/>
    <property type="molecule type" value="Genomic_DNA"/>
</dbReference>
<evidence type="ECO:0000313" key="12">
    <source>
        <dbReference type="EMBL" id="MEX0431455.1"/>
    </source>
</evidence>
<feature type="active site" description="Proton acceptor" evidence="7">
    <location>
        <position position="190"/>
    </location>
</feature>
<dbReference type="HAMAP" id="MF_00394">
    <property type="entry name" value="NAD_Glyc3P_dehydrog"/>
    <property type="match status" value="1"/>
</dbReference>
<dbReference type="InterPro" id="IPR006168">
    <property type="entry name" value="G3P_DH_NAD-dep"/>
</dbReference>
<keyword evidence="7 8" id="KW-0520">NAD</keyword>